<organism evidence="1 2">
    <name type="scientific">Modicisalibacter luteus</name>
    <dbReference type="NCBI Taxonomy" id="453962"/>
    <lineage>
        <taxon>Bacteria</taxon>
        <taxon>Pseudomonadati</taxon>
        <taxon>Pseudomonadota</taxon>
        <taxon>Gammaproteobacteria</taxon>
        <taxon>Oceanospirillales</taxon>
        <taxon>Halomonadaceae</taxon>
        <taxon>Modicisalibacter</taxon>
    </lineage>
</organism>
<accession>A0ABV7LVI1</accession>
<comment type="caution">
    <text evidence="1">The sequence shown here is derived from an EMBL/GenBank/DDBJ whole genome shotgun (WGS) entry which is preliminary data.</text>
</comment>
<keyword evidence="2" id="KW-1185">Reference proteome</keyword>
<sequence length="145" mass="15897">MIYAALIPSEVAITMGGDDVRLRLDLLAGGTLKEIDAVRASTGISPQVRGGMVNGWKRHARAAALTLLTAYALSRSNSDTRPGRDNVRAWQLRVFGQSLARKQLQWWAEPERVGGGRGATVVVPTITEAWVAARIRAFCRRSARW</sequence>
<gene>
    <name evidence="1" type="ORF">ACFOEI_00575</name>
</gene>
<dbReference type="EMBL" id="JBHRUH010000002">
    <property type="protein sequence ID" value="MFC3290562.1"/>
    <property type="molecule type" value="Genomic_DNA"/>
</dbReference>
<evidence type="ECO:0000313" key="2">
    <source>
        <dbReference type="Proteomes" id="UP001595640"/>
    </source>
</evidence>
<protein>
    <submittedName>
        <fullName evidence="1">Uncharacterized protein</fullName>
    </submittedName>
</protein>
<reference evidence="2" key="1">
    <citation type="journal article" date="2019" name="Int. J. Syst. Evol. Microbiol.">
        <title>The Global Catalogue of Microorganisms (GCM) 10K type strain sequencing project: providing services to taxonomists for standard genome sequencing and annotation.</title>
        <authorList>
            <consortium name="The Broad Institute Genomics Platform"/>
            <consortium name="The Broad Institute Genome Sequencing Center for Infectious Disease"/>
            <person name="Wu L."/>
            <person name="Ma J."/>
        </authorList>
    </citation>
    <scope>NUCLEOTIDE SEQUENCE [LARGE SCALE GENOMIC DNA]</scope>
    <source>
        <strain evidence="2">KCTC 12847</strain>
    </source>
</reference>
<dbReference type="Proteomes" id="UP001595640">
    <property type="component" value="Unassembled WGS sequence"/>
</dbReference>
<proteinExistence type="predicted"/>
<name>A0ABV7LVI1_9GAMM</name>
<evidence type="ECO:0000313" key="1">
    <source>
        <dbReference type="EMBL" id="MFC3290562.1"/>
    </source>
</evidence>
<dbReference type="RefSeq" id="WP_019020384.1">
    <property type="nucleotide sequence ID" value="NZ_BMXD01000016.1"/>
</dbReference>